<dbReference type="AlphaFoldDB" id="A0A9Q9IDZ4"/>
<keyword evidence="2" id="KW-0812">Transmembrane</keyword>
<evidence type="ECO:0000313" key="4">
    <source>
        <dbReference type="Proteomes" id="UP001058003"/>
    </source>
</evidence>
<feature type="compositionally biased region" description="Low complexity" evidence="1">
    <location>
        <begin position="72"/>
        <end position="81"/>
    </location>
</feature>
<organism evidence="3 4">
    <name type="scientific">Dactylosporangium aurantiacum</name>
    <dbReference type="NCBI Taxonomy" id="35754"/>
    <lineage>
        <taxon>Bacteria</taxon>
        <taxon>Bacillati</taxon>
        <taxon>Actinomycetota</taxon>
        <taxon>Actinomycetes</taxon>
        <taxon>Micromonosporales</taxon>
        <taxon>Micromonosporaceae</taxon>
        <taxon>Dactylosporangium</taxon>
    </lineage>
</organism>
<keyword evidence="2" id="KW-0472">Membrane</keyword>
<name>A0A9Q9IDZ4_9ACTN</name>
<reference evidence="3" key="1">
    <citation type="submission" date="2021-04" db="EMBL/GenBank/DDBJ databases">
        <title>Dactylosporangium aurantiacum NRRL B-8018 full assembly.</title>
        <authorList>
            <person name="Hartkoorn R.C."/>
            <person name="Beaudoing E."/>
            <person name="Hot D."/>
        </authorList>
    </citation>
    <scope>NUCLEOTIDE SEQUENCE</scope>
    <source>
        <strain evidence="3">NRRL B-8018</strain>
    </source>
</reference>
<protein>
    <recommendedName>
        <fullName evidence="5">LigA protein</fullName>
    </recommendedName>
</protein>
<sequence>MNDQLEQDLAAAFGEHAGGVVDTDVLAGAAARRGRRLRARTYAVRCAAAAVTVTVVAAGAAAYRSPAPPTAPGASASASPADLDWTLHPPPGGWSVPPPVTAGGAADPSKVGTDPSLLHFTVDWFAVDSPYTTWRSTAGIETISFRRDGAGYRVSLTKDAALLDEDLLERGPGEPVHERWQPAPGVWAQVYSRGVPADDVARVRARVRLDTTLRCTTPIQLSTLPAGARLLGCETTLAGVDLPGRLLFSRLWVGENTVDRAEIVMRGSDPSPSPGTLMISGRPARVFTDDRFRPSVEFPDCNGLTVTLSGTGTYQVPVLTLLAEAVRVGQHPADPATWADRPTP</sequence>
<evidence type="ECO:0000313" key="3">
    <source>
        <dbReference type="EMBL" id="UWZ54287.1"/>
    </source>
</evidence>
<evidence type="ECO:0000256" key="2">
    <source>
        <dbReference type="SAM" id="Phobius"/>
    </source>
</evidence>
<accession>A0A9Q9IDZ4</accession>
<feature type="compositionally biased region" description="Pro residues" evidence="1">
    <location>
        <begin position="88"/>
        <end position="100"/>
    </location>
</feature>
<dbReference type="EMBL" id="CP073767">
    <property type="protein sequence ID" value="UWZ54287.1"/>
    <property type="molecule type" value="Genomic_DNA"/>
</dbReference>
<keyword evidence="4" id="KW-1185">Reference proteome</keyword>
<dbReference type="OrthoDB" id="3367156at2"/>
<proteinExistence type="predicted"/>
<gene>
    <name evidence="3" type="ORF">Daura_48855</name>
</gene>
<evidence type="ECO:0000256" key="1">
    <source>
        <dbReference type="SAM" id="MobiDB-lite"/>
    </source>
</evidence>
<feature type="transmembrane region" description="Helical" evidence="2">
    <location>
        <begin position="42"/>
        <end position="63"/>
    </location>
</feature>
<dbReference type="Proteomes" id="UP001058003">
    <property type="component" value="Chromosome"/>
</dbReference>
<dbReference type="RefSeq" id="WP_033367182.1">
    <property type="nucleotide sequence ID" value="NZ_CP073767.1"/>
</dbReference>
<keyword evidence="2" id="KW-1133">Transmembrane helix</keyword>
<dbReference type="KEGG" id="daur:Daura_48855"/>
<evidence type="ECO:0008006" key="5">
    <source>
        <dbReference type="Google" id="ProtNLM"/>
    </source>
</evidence>
<feature type="region of interest" description="Disordered" evidence="1">
    <location>
        <begin position="65"/>
        <end position="109"/>
    </location>
</feature>